<feature type="compositionally biased region" description="Basic and acidic residues" evidence="1">
    <location>
        <begin position="599"/>
        <end position="611"/>
    </location>
</feature>
<feature type="region of interest" description="Disordered" evidence="1">
    <location>
        <begin position="58"/>
        <end position="373"/>
    </location>
</feature>
<feature type="compositionally biased region" description="Low complexity" evidence="1">
    <location>
        <begin position="989"/>
        <end position="1004"/>
    </location>
</feature>
<name>A0A0W0F104_MONRR</name>
<feature type="compositionally biased region" description="Low complexity" evidence="1">
    <location>
        <begin position="1163"/>
        <end position="1176"/>
    </location>
</feature>
<feature type="region of interest" description="Disordered" evidence="1">
    <location>
        <begin position="1"/>
        <end position="35"/>
    </location>
</feature>
<feature type="compositionally biased region" description="Acidic residues" evidence="1">
    <location>
        <begin position="387"/>
        <end position="400"/>
    </location>
</feature>
<feature type="compositionally biased region" description="Low complexity" evidence="1">
    <location>
        <begin position="1244"/>
        <end position="1253"/>
    </location>
</feature>
<feature type="region of interest" description="Disordered" evidence="1">
    <location>
        <begin position="704"/>
        <end position="833"/>
    </location>
</feature>
<proteinExistence type="predicted"/>
<feature type="compositionally biased region" description="Acidic residues" evidence="1">
    <location>
        <begin position="976"/>
        <end position="988"/>
    </location>
</feature>
<feature type="compositionally biased region" description="Acidic residues" evidence="1">
    <location>
        <begin position="220"/>
        <end position="239"/>
    </location>
</feature>
<feature type="compositionally biased region" description="Acidic residues" evidence="1">
    <location>
        <begin position="1470"/>
        <end position="1480"/>
    </location>
</feature>
<organism evidence="2 3">
    <name type="scientific">Moniliophthora roreri</name>
    <name type="common">Frosty pod rot fungus</name>
    <name type="synonym">Monilia roreri</name>
    <dbReference type="NCBI Taxonomy" id="221103"/>
    <lineage>
        <taxon>Eukaryota</taxon>
        <taxon>Fungi</taxon>
        <taxon>Dikarya</taxon>
        <taxon>Basidiomycota</taxon>
        <taxon>Agaricomycotina</taxon>
        <taxon>Agaricomycetes</taxon>
        <taxon>Agaricomycetidae</taxon>
        <taxon>Agaricales</taxon>
        <taxon>Marasmiineae</taxon>
        <taxon>Marasmiaceae</taxon>
        <taxon>Moniliophthora</taxon>
    </lineage>
</organism>
<feature type="compositionally biased region" description="Polar residues" evidence="1">
    <location>
        <begin position="173"/>
        <end position="182"/>
    </location>
</feature>
<feature type="compositionally biased region" description="Acidic residues" evidence="1">
    <location>
        <begin position="261"/>
        <end position="281"/>
    </location>
</feature>
<feature type="compositionally biased region" description="Pro residues" evidence="1">
    <location>
        <begin position="811"/>
        <end position="829"/>
    </location>
</feature>
<feature type="compositionally biased region" description="Acidic residues" evidence="1">
    <location>
        <begin position="139"/>
        <end position="163"/>
    </location>
</feature>
<accession>A0A0W0F104</accession>
<protein>
    <submittedName>
        <fullName evidence="2">Uncharacterized protein</fullName>
    </submittedName>
</protein>
<comment type="caution">
    <text evidence="2">The sequence shown here is derived from an EMBL/GenBank/DDBJ whole genome shotgun (WGS) entry which is preliminary data.</text>
</comment>
<feature type="compositionally biased region" description="Basic and acidic residues" evidence="1">
    <location>
        <begin position="558"/>
        <end position="568"/>
    </location>
</feature>
<evidence type="ECO:0000313" key="3">
    <source>
        <dbReference type="Proteomes" id="UP000054988"/>
    </source>
</evidence>
<feature type="region of interest" description="Disordered" evidence="1">
    <location>
        <begin position="1061"/>
        <end position="1176"/>
    </location>
</feature>
<feature type="compositionally biased region" description="Acidic residues" evidence="1">
    <location>
        <begin position="201"/>
        <end position="212"/>
    </location>
</feature>
<feature type="compositionally biased region" description="Basic residues" evidence="1">
    <location>
        <begin position="1382"/>
        <end position="1394"/>
    </location>
</feature>
<feature type="compositionally biased region" description="Basic and acidic residues" evidence="1">
    <location>
        <begin position="1099"/>
        <end position="1108"/>
    </location>
</feature>
<feature type="region of interest" description="Disordered" evidence="1">
    <location>
        <begin position="387"/>
        <end position="480"/>
    </location>
</feature>
<feature type="compositionally biased region" description="Low complexity" evidence="1">
    <location>
        <begin position="10"/>
        <end position="21"/>
    </location>
</feature>
<feature type="compositionally biased region" description="Low complexity" evidence="1">
    <location>
        <begin position="918"/>
        <end position="927"/>
    </location>
</feature>
<sequence length="1583" mass="171156">MYSSVFSVNSSRIPTSSLSESSRSKAARPPIHNPYDKFTQVEFDAWIGGITGALRKALGHEDEVEESERLQSADHESEANRLDGNIDHYTSPSEEAEASDDSLVDRKVQYASVKGKSRDPGEGPGLGSGTITEPIELGSDSDEEDDVFEEEDDGDYDEHEEDDYRYHHRTERSGTTHSSPTRRFTPESHEVLVPSRGDQHVDDEEVFDELQDENGLFSDGEGDEDQPIELISDEEEENDENRRPEFQPAKSPQVAVHTVGDEDQELDEIEVEYEGEEEQPSEENTAFPPLKDPFNAQPVDIRDPWAGPHTYAEDFYSGGDLRADTDGSVNPDRLNENDGSDISAFLTPGIITPNDPENDSVASDSGSRTGVPFTPLRVALARKLEPEIFDFDDDEEDELDEGSRPSRSSPTHSSPSPRKQVLDSLYGDLVTDESGNAGLGTPNVETPTKEVIAVDEEDIVMDDREPPQNIPEQVPEQESDDIDIVEVVSATLVPKSSIEAVITEEMAELTGETASPGLPGKEEIAALVDVAVSTSIKITAESTDSESQGQVYTVHEVLSDDEHEHPLEGDTDVDVESIPDMGPRNLVPEYDVEEPETAAEERTAESRERGDSLGVISVATSCSATPTQKKEVSLGDLALDEPSRDHAMASDDAALVVENLLEVMRGKEMPGTRTAAKDANNEEDLVYPEPPEMEISDIPVAAGKAPEADLLKEGEESLVQDTEEVLNQVAKLEQEDDGVQQESVEQDISLPSAENKDESTAREPATPTVALPPTSIVAAGRSDMHEQPSSSQEQPEQPSVRIPPSVQAAPAPQPTYPSSPTSQFPPVPRVPQGFHQQQYNTYSYRGSSTHPLTNTTLLAASNGVPITTNSWIYYGPSPSTSTSTILTNPPTNSSYVPYWGVQTQPVQYNMPLRPPSSPSTSPTNSPTVEQRSNTIRPPPINTGSLAILSAPHGGVTGLGADPYPANLSTPGVMHEEETDEDNNEDELDSSPTEESSSPESLQLSKADPNSAPPNIVQMNGKSHTEASISIDQSAAAVIQTNLGVPAEENAHRGFDADSHVVNEMTGPAKVRFDNGTPSPNKASQRVEKPLRQIKGNKSMSDKSNEGNKRTMNTVARKRSSVGANDKKRKRDDVDAENKSASISSNTKTVPFTKEKGKLKETSRQSSETPSASSSGASVVAKFLQSGSRASSVASISTGEGSGAVQSPNAAHLKELAFPTPTALNQPMLHNHSRKGPVQHQHGPAALSLQAQLQKQRSVPSISSPVAGPSSQPSPTWHNTYRDRVPVTRSHCQYHKISMPEVEDGPHIYFLVPGCALTKPELIKEEEIIDHGDATGEDAARCVPDIVSLDINAYVVGIIRLLVGPDKEQECYFLPQPGEERSRKIRRRGSSKSRGRKDNVLYGDTHTASGHPLSPPTSPRGAPVSTNGSAAGSTSTSTDPTQQQQSVRTLQSKTTAPIRESLSPLSSALTSDDESSGDDYVESPRKRPKGKKAKNLDGPLGSQVKVAVENKPKKAKQLGHDAAAYDPARADDETDSASETDTPAKARKVSKSQLKRTRIVENPADEEEGDRQAKKVKIATPERD</sequence>
<dbReference type="eggNOG" id="ENOG502SF06">
    <property type="taxonomic scope" value="Eukaryota"/>
</dbReference>
<feature type="compositionally biased region" description="Basic residues" evidence="1">
    <location>
        <begin position="1544"/>
        <end position="1556"/>
    </location>
</feature>
<feature type="region of interest" description="Disordered" evidence="1">
    <location>
        <begin position="907"/>
        <end position="1028"/>
    </location>
</feature>
<feature type="compositionally biased region" description="Basic and acidic residues" evidence="1">
    <location>
        <begin position="1152"/>
        <end position="1162"/>
    </location>
</feature>
<feature type="compositionally biased region" description="Low complexity" evidence="1">
    <location>
        <begin position="405"/>
        <end position="418"/>
    </location>
</feature>
<dbReference type="Proteomes" id="UP000054988">
    <property type="component" value="Unassembled WGS sequence"/>
</dbReference>
<evidence type="ECO:0000256" key="1">
    <source>
        <dbReference type="SAM" id="MobiDB-lite"/>
    </source>
</evidence>
<dbReference type="EMBL" id="LATX01002400">
    <property type="protein sequence ID" value="KTB30030.1"/>
    <property type="molecule type" value="Genomic_DNA"/>
</dbReference>
<feature type="region of interest" description="Disordered" evidence="1">
    <location>
        <begin position="558"/>
        <end position="636"/>
    </location>
</feature>
<feature type="region of interest" description="Disordered" evidence="1">
    <location>
        <begin position="1222"/>
        <end position="1280"/>
    </location>
</feature>
<feature type="compositionally biased region" description="Low complexity" evidence="1">
    <location>
        <begin position="787"/>
        <end position="799"/>
    </location>
</feature>
<feature type="compositionally biased region" description="Polar residues" evidence="1">
    <location>
        <begin position="1016"/>
        <end position="1028"/>
    </location>
</feature>
<reference evidence="2 3" key="1">
    <citation type="submission" date="2015-12" db="EMBL/GenBank/DDBJ databases">
        <title>Draft genome sequence of Moniliophthora roreri, the causal agent of frosty pod rot of cacao.</title>
        <authorList>
            <person name="Aime M.C."/>
            <person name="Diaz-Valderrama J.R."/>
            <person name="Kijpornyongpan T."/>
            <person name="Phillips-Mora W."/>
        </authorList>
    </citation>
    <scope>NUCLEOTIDE SEQUENCE [LARGE SCALE GENOMIC DNA]</scope>
    <source>
        <strain evidence="2 3">MCA 2952</strain>
    </source>
</reference>
<evidence type="ECO:0000313" key="2">
    <source>
        <dbReference type="EMBL" id="KTB30030.1"/>
    </source>
</evidence>
<feature type="compositionally biased region" description="Basic and acidic residues" evidence="1">
    <location>
        <begin position="67"/>
        <end position="86"/>
    </location>
</feature>
<feature type="compositionally biased region" description="Polar residues" evidence="1">
    <location>
        <begin position="1138"/>
        <end position="1149"/>
    </location>
</feature>
<feature type="compositionally biased region" description="Polar residues" evidence="1">
    <location>
        <begin position="1254"/>
        <end position="1278"/>
    </location>
</feature>
<feature type="region of interest" description="Disordered" evidence="1">
    <location>
        <begin position="1372"/>
        <end position="1583"/>
    </location>
</feature>
<feature type="compositionally biased region" description="Basic and acidic residues" evidence="1">
    <location>
        <begin position="706"/>
        <end position="715"/>
    </location>
</feature>
<feature type="compositionally biased region" description="Low complexity" evidence="1">
    <location>
        <begin position="1424"/>
        <end position="1445"/>
    </location>
</feature>
<gene>
    <name evidence="2" type="ORF">WG66_17410</name>
</gene>
<feature type="compositionally biased region" description="Polar residues" evidence="1">
    <location>
        <begin position="618"/>
        <end position="627"/>
    </location>
</feature>